<evidence type="ECO:0008006" key="3">
    <source>
        <dbReference type="Google" id="ProtNLM"/>
    </source>
</evidence>
<dbReference type="Proteomes" id="UP001501490">
    <property type="component" value="Unassembled WGS sequence"/>
</dbReference>
<reference evidence="2" key="1">
    <citation type="journal article" date="2019" name="Int. J. Syst. Evol. Microbiol.">
        <title>The Global Catalogue of Microorganisms (GCM) 10K type strain sequencing project: providing services to taxonomists for standard genome sequencing and annotation.</title>
        <authorList>
            <consortium name="The Broad Institute Genomics Platform"/>
            <consortium name="The Broad Institute Genome Sequencing Center for Infectious Disease"/>
            <person name="Wu L."/>
            <person name="Ma J."/>
        </authorList>
    </citation>
    <scope>NUCLEOTIDE SEQUENCE [LARGE SCALE GENOMIC DNA]</scope>
    <source>
        <strain evidence="2">JCM 16929</strain>
    </source>
</reference>
<name>A0ABP6ZRM9_9ACTN</name>
<sequence>MIEDILVTGPPWRTRVAIRLHDFAVAGDGTDVYTNRAIAFLELRWGRLVVWEDYEDTERSAEWDSRRGPLPTCERSCGNAAGEAMDRAVGPVRASPAEGG</sequence>
<dbReference type="RefSeq" id="WP_344803056.1">
    <property type="nucleotide sequence ID" value="NZ_BAABAB010000010.1"/>
</dbReference>
<proteinExistence type="predicted"/>
<evidence type="ECO:0000313" key="1">
    <source>
        <dbReference type="EMBL" id="GAA3614430.1"/>
    </source>
</evidence>
<accession>A0ABP6ZRM9</accession>
<gene>
    <name evidence="1" type="ORF">GCM10022236_15430</name>
</gene>
<evidence type="ECO:0000313" key="2">
    <source>
        <dbReference type="Proteomes" id="UP001501490"/>
    </source>
</evidence>
<dbReference type="Gene3D" id="3.10.450.50">
    <property type="match status" value="1"/>
</dbReference>
<protein>
    <recommendedName>
        <fullName evidence="3">SnoaL-like domain-containing protein</fullName>
    </recommendedName>
</protein>
<comment type="caution">
    <text evidence="1">The sequence shown here is derived from an EMBL/GenBank/DDBJ whole genome shotgun (WGS) entry which is preliminary data.</text>
</comment>
<keyword evidence="2" id="KW-1185">Reference proteome</keyword>
<organism evidence="1 2">
    <name type="scientific">Microlunatus ginsengisoli</name>
    <dbReference type="NCBI Taxonomy" id="363863"/>
    <lineage>
        <taxon>Bacteria</taxon>
        <taxon>Bacillati</taxon>
        <taxon>Actinomycetota</taxon>
        <taxon>Actinomycetes</taxon>
        <taxon>Propionibacteriales</taxon>
        <taxon>Propionibacteriaceae</taxon>
        <taxon>Microlunatus</taxon>
    </lineage>
</organism>
<dbReference type="EMBL" id="BAABAB010000010">
    <property type="protein sequence ID" value="GAA3614430.1"/>
    <property type="molecule type" value="Genomic_DNA"/>
</dbReference>